<evidence type="ECO:0000259" key="7">
    <source>
        <dbReference type="Pfam" id="PF07005"/>
    </source>
</evidence>
<dbReference type="GO" id="GO:0016301">
    <property type="term" value="F:kinase activity"/>
    <property type="evidence" value="ECO:0007669"/>
    <property type="project" value="UniProtKB-KW"/>
</dbReference>
<evidence type="ECO:0000256" key="5">
    <source>
        <dbReference type="ARBA" id="ARBA00022840"/>
    </source>
</evidence>
<evidence type="ECO:0000313" key="9">
    <source>
        <dbReference type="EMBL" id="WGW11873.1"/>
    </source>
</evidence>
<keyword evidence="6" id="KW-0119">Carbohydrate metabolism</keyword>
<keyword evidence="3" id="KW-0547">Nucleotide-binding</keyword>
<keyword evidence="10" id="KW-1185">Reference proteome</keyword>
<evidence type="ECO:0000256" key="2">
    <source>
        <dbReference type="ARBA" id="ARBA00022679"/>
    </source>
</evidence>
<keyword evidence="4 9" id="KW-0418">Kinase</keyword>
<feature type="domain" description="Four-carbon acid sugar kinase nucleotide binding" evidence="8">
    <location>
        <begin position="301"/>
        <end position="465"/>
    </location>
</feature>
<organism evidence="9 10">
    <name type="scientific">Saxibacter everestensis</name>
    <dbReference type="NCBI Taxonomy" id="2909229"/>
    <lineage>
        <taxon>Bacteria</taxon>
        <taxon>Bacillati</taxon>
        <taxon>Actinomycetota</taxon>
        <taxon>Actinomycetes</taxon>
        <taxon>Micrococcales</taxon>
        <taxon>Brevibacteriaceae</taxon>
        <taxon>Saxibacter</taxon>
    </lineage>
</organism>
<name>A0ABY8QSB3_9MICO</name>
<dbReference type="RefSeq" id="WP_349638667.1">
    <property type="nucleotide sequence ID" value="NZ_CP090958.1"/>
</dbReference>
<dbReference type="Gene3D" id="3.40.980.20">
    <property type="entry name" value="Four-carbon acid sugar kinase, nucleotide binding domain"/>
    <property type="match status" value="1"/>
</dbReference>
<keyword evidence="5" id="KW-0067">ATP-binding</keyword>
<evidence type="ECO:0000256" key="6">
    <source>
        <dbReference type="ARBA" id="ARBA00023277"/>
    </source>
</evidence>
<proteinExistence type="inferred from homology"/>
<dbReference type="Proteomes" id="UP001209083">
    <property type="component" value="Chromosome"/>
</dbReference>
<keyword evidence="2" id="KW-0808">Transferase</keyword>
<accession>A0ABY8QSB3</accession>
<evidence type="ECO:0000256" key="1">
    <source>
        <dbReference type="ARBA" id="ARBA00005715"/>
    </source>
</evidence>
<dbReference type="EMBL" id="CP090958">
    <property type="protein sequence ID" value="WGW11873.1"/>
    <property type="molecule type" value="Genomic_DNA"/>
</dbReference>
<evidence type="ECO:0000259" key="8">
    <source>
        <dbReference type="Pfam" id="PF17042"/>
    </source>
</evidence>
<dbReference type="InterPro" id="IPR031475">
    <property type="entry name" value="NBD_C"/>
</dbReference>
<reference evidence="9 10" key="1">
    <citation type="submission" date="2023-05" db="EMBL/GenBank/DDBJ databases">
        <title>Lithophilousrod everest ZFBP1038 complete genpme.</title>
        <authorList>
            <person name="Tian M."/>
        </authorList>
    </citation>
    <scope>NUCLEOTIDE SEQUENCE [LARGE SCALE GENOMIC DNA]</scope>
    <source>
        <strain evidence="9 10">ZFBP1038</strain>
    </source>
</reference>
<feature type="domain" description="Four-carbon acid sugar kinase N-terminal" evidence="7">
    <location>
        <begin position="32"/>
        <end position="273"/>
    </location>
</feature>
<evidence type="ECO:0000256" key="3">
    <source>
        <dbReference type="ARBA" id="ARBA00022741"/>
    </source>
</evidence>
<protein>
    <submittedName>
        <fullName evidence="9">Four-carbon acid sugar kinase family protein</fullName>
    </submittedName>
</protein>
<comment type="similarity">
    <text evidence="1">Belongs to the four-carbon acid sugar kinase family.</text>
</comment>
<dbReference type="InterPro" id="IPR010737">
    <property type="entry name" value="4-carb_acid_sugar_kinase_N"/>
</dbReference>
<sequence length="477" mass="50914">MHEVLANLPEVLRIDDANERIRTSHQSTGRRIALLDDDPTGSQTVHGVSVVMVFDRDEYRSALAEPGSECFILTNTRGLDEPEAVDLNRRIAADLFAIGAELDAPVSLVSRSDSTLRGHVVAEMRALNSASILATGAGFDGILFAPAFFEAGRFTVDDVHYAGHGDDAQPVGETEFARDATFGYSSSNLREFIAEKSAGEIRASDVLSLSLDDIRIGGPERVAEILLTASDAQFIVVNATCYEDLEVVLLGVLEAEKSGKVFAYRAGPSIARPLAGIEAKDPLTATDIFDGGAPEGKSHGLVVVGSHVGLTSRQVKVAQDRCGLVEVDLDVNKIVDVNTREQYLAEAVAKVQKLLAENDVLVYTSRDLVRGIDEKDSLRIARTVSSAVNQVVRGALEVQPRWVIAKGGITSHEVAVEGLGIRRATVLGQLFRGLVSVLSPKAALPQSIGVPYVVFAGNVGTEQSLADAIDIFTGTKS</sequence>
<dbReference type="Gene3D" id="3.40.50.10840">
    <property type="entry name" value="Putative sugar-binding, N-terminal domain"/>
    <property type="match status" value="1"/>
</dbReference>
<dbReference type="SUPFAM" id="SSF142764">
    <property type="entry name" value="YgbK-like"/>
    <property type="match status" value="1"/>
</dbReference>
<dbReference type="InterPro" id="IPR037051">
    <property type="entry name" value="4-carb_acid_sugar_kinase_N_sf"/>
</dbReference>
<evidence type="ECO:0000313" key="10">
    <source>
        <dbReference type="Proteomes" id="UP001209083"/>
    </source>
</evidence>
<dbReference type="Pfam" id="PF07005">
    <property type="entry name" value="SBD_N"/>
    <property type="match status" value="1"/>
</dbReference>
<gene>
    <name evidence="9" type="ORF">LWF01_17565</name>
</gene>
<dbReference type="InterPro" id="IPR042213">
    <property type="entry name" value="NBD_C_sf"/>
</dbReference>
<evidence type="ECO:0000256" key="4">
    <source>
        <dbReference type="ARBA" id="ARBA00022777"/>
    </source>
</evidence>
<dbReference type="Pfam" id="PF17042">
    <property type="entry name" value="NBD_C"/>
    <property type="match status" value="1"/>
</dbReference>